<feature type="non-terminal residue" evidence="2">
    <location>
        <position position="1"/>
    </location>
</feature>
<reference evidence="2" key="1">
    <citation type="journal article" date="2016" name="PLoS ONE">
        <title>A Deep Insight into the Sialome of Male and Female Aedes aegypti Mosquitoes.</title>
        <authorList>
            <person name="Ribeiro J.M."/>
            <person name="Martin-Martin I."/>
            <person name="Arca B."/>
            <person name="Calvo E."/>
        </authorList>
    </citation>
    <scope>NUCLEOTIDE SEQUENCE</scope>
    <source>
        <strain evidence="2">Liverpool</strain>
        <tissue evidence="2">Salivary glands</tissue>
    </source>
</reference>
<organism evidence="2">
    <name type="scientific">Aedes aegypti</name>
    <name type="common">Yellowfever mosquito</name>
    <name type="synonym">Culex aegypti</name>
    <dbReference type="NCBI Taxonomy" id="7159"/>
    <lineage>
        <taxon>Eukaryota</taxon>
        <taxon>Metazoa</taxon>
        <taxon>Ecdysozoa</taxon>
        <taxon>Arthropoda</taxon>
        <taxon>Hexapoda</taxon>
        <taxon>Insecta</taxon>
        <taxon>Pterygota</taxon>
        <taxon>Neoptera</taxon>
        <taxon>Endopterygota</taxon>
        <taxon>Diptera</taxon>
        <taxon>Nematocera</taxon>
        <taxon>Culicoidea</taxon>
        <taxon>Culicidae</taxon>
        <taxon>Culicinae</taxon>
        <taxon>Aedini</taxon>
        <taxon>Aedes</taxon>
        <taxon>Stegomyia</taxon>
    </lineage>
</organism>
<evidence type="ECO:0000256" key="1">
    <source>
        <dbReference type="SAM" id="Phobius"/>
    </source>
</evidence>
<keyword evidence="1" id="KW-0812">Transmembrane</keyword>
<feature type="transmembrane region" description="Helical" evidence="1">
    <location>
        <begin position="31"/>
        <end position="59"/>
    </location>
</feature>
<evidence type="ECO:0000313" key="2">
    <source>
        <dbReference type="EMBL" id="JAN94824.1"/>
    </source>
</evidence>
<dbReference type="EMBL" id="GDUN01001095">
    <property type="protein sequence ID" value="JAN94824.1"/>
    <property type="molecule type" value="mRNA"/>
</dbReference>
<dbReference type="AlphaFoldDB" id="A0A0P6IY82"/>
<accession>A0A0P6IY82</accession>
<proteinExistence type="evidence at transcript level"/>
<protein>
    <submittedName>
        <fullName evidence="2">Uncharacterized protein</fullName>
    </submittedName>
</protein>
<name>A0A0P6IY82_AEDAE</name>
<keyword evidence="1" id="KW-0472">Membrane</keyword>
<sequence>LSIDLFWMFISWGRRKDIRFSTREYPRPAGFILTTLSLVLLNSYTFTTAAIWALLWAVYYTRNFVGRI</sequence>
<keyword evidence="1" id="KW-1133">Transmembrane helix</keyword>